<dbReference type="Pfam" id="PF18029">
    <property type="entry name" value="Glyoxalase_6"/>
    <property type="match status" value="2"/>
</dbReference>
<dbReference type="AlphaFoldDB" id="A0A7Y9DNU2"/>
<dbReference type="PANTHER" id="PTHR35908">
    <property type="entry name" value="HYPOTHETICAL FUSION PROTEIN"/>
    <property type="match status" value="1"/>
</dbReference>
<name>A0A7Y9DNU2_9ACTN</name>
<dbReference type="Gene3D" id="3.10.180.10">
    <property type="entry name" value="2,3-Dihydroxybiphenyl 1,2-Dioxygenase, domain 1"/>
    <property type="match status" value="2"/>
</dbReference>
<accession>A0A7Y9DNU2</accession>
<organism evidence="2 3">
    <name type="scientific">Kineococcus aurantiacus</name>
    <dbReference type="NCBI Taxonomy" id="37633"/>
    <lineage>
        <taxon>Bacteria</taxon>
        <taxon>Bacillati</taxon>
        <taxon>Actinomycetota</taxon>
        <taxon>Actinomycetes</taxon>
        <taxon>Kineosporiales</taxon>
        <taxon>Kineosporiaceae</taxon>
        <taxon>Kineococcus</taxon>
    </lineage>
</organism>
<dbReference type="Proteomes" id="UP000521922">
    <property type="component" value="Unassembled WGS sequence"/>
</dbReference>
<dbReference type="PANTHER" id="PTHR35908:SF1">
    <property type="entry name" value="CONSERVED PROTEIN"/>
    <property type="match status" value="1"/>
</dbReference>
<proteinExistence type="predicted"/>
<dbReference type="EMBL" id="JACCBB010000001">
    <property type="protein sequence ID" value="NYD23881.1"/>
    <property type="molecule type" value="Genomic_DNA"/>
</dbReference>
<keyword evidence="3" id="KW-1185">Reference proteome</keyword>
<evidence type="ECO:0000313" key="3">
    <source>
        <dbReference type="Proteomes" id="UP000521922"/>
    </source>
</evidence>
<feature type="domain" description="Glyoxalase-like" evidence="1">
    <location>
        <begin position="8"/>
        <end position="116"/>
    </location>
</feature>
<dbReference type="RefSeq" id="WP_179753924.1">
    <property type="nucleotide sequence ID" value="NZ_BAAAGN010000003.1"/>
</dbReference>
<reference evidence="2 3" key="1">
    <citation type="submission" date="2020-07" db="EMBL/GenBank/DDBJ databases">
        <title>Sequencing the genomes of 1000 actinobacteria strains.</title>
        <authorList>
            <person name="Klenk H.-P."/>
        </authorList>
    </citation>
    <scope>NUCLEOTIDE SEQUENCE [LARGE SCALE GENOMIC DNA]</scope>
    <source>
        <strain evidence="2 3">DSM 7487</strain>
    </source>
</reference>
<gene>
    <name evidence="2" type="ORF">BJ968_003421</name>
</gene>
<evidence type="ECO:0000313" key="2">
    <source>
        <dbReference type="EMBL" id="NYD23881.1"/>
    </source>
</evidence>
<dbReference type="SUPFAM" id="SSF54593">
    <property type="entry name" value="Glyoxalase/Bleomycin resistance protein/Dihydroxybiphenyl dioxygenase"/>
    <property type="match status" value="2"/>
</dbReference>
<comment type="caution">
    <text evidence="2">The sequence shown here is derived from an EMBL/GenBank/DDBJ whole genome shotgun (WGS) entry which is preliminary data.</text>
</comment>
<dbReference type="InterPro" id="IPR041581">
    <property type="entry name" value="Glyoxalase_6"/>
</dbReference>
<feature type="domain" description="Glyoxalase-like" evidence="1">
    <location>
        <begin position="131"/>
        <end position="236"/>
    </location>
</feature>
<dbReference type="InterPro" id="IPR029068">
    <property type="entry name" value="Glyas_Bleomycin-R_OHBP_Dase"/>
</dbReference>
<evidence type="ECO:0000259" key="1">
    <source>
        <dbReference type="Pfam" id="PF18029"/>
    </source>
</evidence>
<dbReference type="CDD" id="cd06587">
    <property type="entry name" value="VOC"/>
    <property type="match status" value="1"/>
</dbReference>
<sequence length="240" mass="25947">MDSRLENVVVDAADPLRLAHWWRQALEWRLGYQDDHEVDVVPPEGEPGLDLVFVPVADPKTGPNRVHLDLDSSSPAEQRETVAYLLDLGARRVDVGQGDAPWVVLADPEGNEFCVLDPRPEYDGTGRLAAVVQLARDPGALAAFYAPLVGMSPARSSARVAALRGDGGPFLEFVASPTPHTVKNRVHLDVRPTRSGAGRRQVLARAVEAGARYAPPVPGASWSTLLDPEGNEFCVLAEPR</sequence>
<protein>
    <recommendedName>
        <fullName evidence="1">Glyoxalase-like domain-containing protein</fullName>
    </recommendedName>
</protein>